<dbReference type="AlphaFoldDB" id="A0AAN9AG64"/>
<keyword evidence="3" id="KW-1185">Reference proteome</keyword>
<dbReference type="EMBL" id="JAXCGZ010000260">
    <property type="protein sequence ID" value="KAK7086292.1"/>
    <property type="molecule type" value="Genomic_DNA"/>
</dbReference>
<name>A0AAN9AG64_HALRR</name>
<evidence type="ECO:0000313" key="3">
    <source>
        <dbReference type="Proteomes" id="UP001381693"/>
    </source>
</evidence>
<feature type="region of interest" description="Disordered" evidence="1">
    <location>
        <begin position="47"/>
        <end position="76"/>
    </location>
</feature>
<gene>
    <name evidence="2" type="ORF">SK128_025983</name>
</gene>
<evidence type="ECO:0000313" key="2">
    <source>
        <dbReference type="EMBL" id="KAK7086292.1"/>
    </source>
</evidence>
<organism evidence="2 3">
    <name type="scientific">Halocaridina rubra</name>
    <name type="common">Hawaiian red shrimp</name>
    <dbReference type="NCBI Taxonomy" id="373956"/>
    <lineage>
        <taxon>Eukaryota</taxon>
        <taxon>Metazoa</taxon>
        <taxon>Ecdysozoa</taxon>
        <taxon>Arthropoda</taxon>
        <taxon>Crustacea</taxon>
        <taxon>Multicrustacea</taxon>
        <taxon>Malacostraca</taxon>
        <taxon>Eumalacostraca</taxon>
        <taxon>Eucarida</taxon>
        <taxon>Decapoda</taxon>
        <taxon>Pleocyemata</taxon>
        <taxon>Caridea</taxon>
        <taxon>Atyoidea</taxon>
        <taxon>Atyidae</taxon>
        <taxon>Halocaridina</taxon>
    </lineage>
</organism>
<protein>
    <submittedName>
        <fullName evidence="2">Uncharacterized protein</fullName>
    </submittedName>
</protein>
<sequence length="143" mass="15282">PATAGMTQEGALLLTVPVQTAARVTRAGPLDAQPRICNAAVSTRIATTTDVARKRKGQDSSSGSSRASPSPRKEHGNCCHIRHIITYNAITTVDIVSTFLQKPTGLFRSPANNRNPSYLTITLRGLSSLSPLMSSRLQGSHSW</sequence>
<comment type="caution">
    <text evidence="2">The sequence shown here is derived from an EMBL/GenBank/DDBJ whole genome shotgun (WGS) entry which is preliminary data.</text>
</comment>
<proteinExistence type="predicted"/>
<accession>A0AAN9AG64</accession>
<reference evidence="2 3" key="1">
    <citation type="submission" date="2023-11" db="EMBL/GenBank/DDBJ databases">
        <title>Halocaridina rubra genome assembly.</title>
        <authorList>
            <person name="Smith C."/>
        </authorList>
    </citation>
    <scope>NUCLEOTIDE SEQUENCE [LARGE SCALE GENOMIC DNA]</scope>
    <source>
        <strain evidence="2">EP-1</strain>
        <tissue evidence="2">Whole</tissue>
    </source>
</reference>
<evidence type="ECO:0000256" key="1">
    <source>
        <dbReference type="SAM" id="MobiDB-lite"/>
    </source>
</evidence>
<dbReference type="Proteomes" id="UP001381693">
    <property type="component" value="Unassembled WGS sequence"/>
</dbReference>
<feature type="compositionally biased region" description="Low complexity" evidence="1">
    <location>
        <begin position="60"/>
        <end position="70"/>
    </location>
</feature>
<feature type="non-terminal residue" evidence="2">
    <location>
        <position position="1"/>
    </location>
</feature>